<reference evidence="1" key="2">
    <citation type="submission" date="2025-09" db="UniProtKB">
        <authorList>
            <consortium name="EnsemblPlants"/>
        </authorList>
    </citation>
    <scope>IDENTIFICATION</scope>
</reference>
<accession>A0ACD6AKJ6</accession>
<evidence type="ECO:0000313" key="2">
    <source>
        <dbReference type="Proteomes" id="UP001732700"/>
    </source>
</evidence>
<dbReference type="EnsemblPlants" id="AVESA.00010b.r2.7DG1381400.1">
    <property type="protein sequence ID" value="AVESA.00010b.r2.7DG1381400.1.CDS.1"/>
    <property type="gene ID" value="AVESA.00010b.r2.7DG1381400"/>
</dbReference>
<name>A0ACD6AKJ6_AVESA</name>
<sequence>MPSPAANPFNPSSLKCAACGCHRNFHRRLPEAPPSPPLLALSPVPTHAAPPPRLVQAVHPQQRGEETPENRPPVPGDDYSEDSDEGSDYDDDDNNRPASPLPAPADIPPPGYMSATHMLLKLSTGAPGSSTTVIASRPSVPAPGPTDASAARKRIRTKFSPEQKQQMQALSERLGWRLQKSDQAVVQECCREIGVGKGVFKVWMHNNKHNFLGGHSARRSASLAAGTPLPSTYAATPPAPAMASMPPIHSGFNINGSSTSAAPDHSGNQPATASAGSGSQQSY</sequence>
<dbReference type="Proteomes" id="UP001732700">
    <property type="component" value="Chromosome 7D"/>
</dbReference>
<evidence type="ECO:0000313" key="1">
    <source>
        <dbReference type="EnsemblPlants" id="AVESA.00010b.r2.7DG1381400.1.CDS.1"/>
    </source>
</evidence>
<keyword evidence="2" id="KW-1185">Reference proteome</keyword>
<proteinExistence type="predicted"/>
<reference evidence="1" key="1">
    <citation type="submission" date="2021-05" db="EMBL/GenBank/DDBJ databases">
        <authorList>
            <person name="Scholz U."/>
            <person name="Mascher M."/>
            <person name="Fiebig A."/>
        </authorList>
    </citation>
    <scope>NUCLEOTIDE SEQUENCE [LARGE SCALE GENOMIC DNA]</scope>
</reference>
<organism evidence="1 2">
    <name type="scientific">Avena sativa</name>
    <name type="common">Oat</name>
    <dbReference type="NCBI Taxonomy" id="4498"/>
    <lineage>
        <taxon>Eukaryota</taxon>
        <taxon>Viridiplantae</taxon>
        <taxon>Streptophyta</taxon>
        <taxon>Embryophyta</taxon>
        <taxon>Tracheophyta</taxon>
        <taxon>Spermatophyta</taxon>
        <taxon>Magnoliopsida</taxon>
        <taxon>Liliopsida</taxon>
        <taxon>Poales</taxon>
        <taxon>Poaceae</taxon>
        <taxon>BOP clade</taxon>
        <taxon>Pooideae</taxon>
        <taxon>Poodae</taxon>
        <taxon>Poeae</taxon>
        <taxon>Poeae Chloroplast Group 1 (Aveneae type)</taxon>
        <taxon>Aveninae</taxon>
        <taxon>Avena</taxon>
    </lineage>
</organism>
<protein>
    <submittedName>
        <fullName evidence="1">Uncharacterized protein</fullName>
    </submittedName>
</protein>